<dbReference type="PROSITE" id="PS50893">
    <property type="entry name" value="ABC_TRANSPORTER_2"/>
    <property type="match status" value="1"/>
</dbReference>
<feature type="domain" description="ABC transporter" evidence="4">
    <location>
        <begin position="13"/>
        <end position="244"/>
    </location>
</feature>
<keyword evidence="3 5" id="KW-0067">ATP-binding</keyword>
<proteinExistence type="predicted"/>
<evidence type="ECO:0000313" key="6">
    <source>
        <dbReference type="Proteomes" id="UP001164305"/>
    </source>
</evidence>
<dbReference type="InterPro" id="IPR003593">
    <property type="entry name" value="AAA+_ATPase"/>
</dbReference>
<sequence length="254" mass="27176">MAVSEDSPDTAVIAVRDADVTLGVTPVLRDVSVRIEAGEMVGLLGANGSGKSTLLRTIVGIVPTRRGSVSLFGRPVADRAVHDRLGYVPQFSAEASSIPATARETVATGLLTARRWFASGRDPRIHALLADVGLTALADRPVTQMSGGQRQRVMIARALVRRPELLVLDEPFSGVDMATQRTLATLLSRLQQRGTTVLVVLHELGALSEHLTRAIVLDHGRVVHDGHPADRPLIDPGHDHAFAVDQCLGQELQP</sequence>
<dbReference type="Proteomes" id="UP001164305">
    <property type="component" value="Chromosome"/>
</dbReference>
<accession>A0ABY6FZ15</accession>
<evidence type="ECO:0000256" key="2">
    <source>
        <dbReference type="ARBA" id="ARBA00022741"/>
    </source>
</evidence>
<keyword evidence="2" id="KW-0547">Nucleotide-binding</keyword>
<keyword evidence="6" id="KW-1185">Reference proteome</keyword>
<dbReference type="InterPro" id="IPR050153">
    <property type="entry name" value="Metal_Ion_Import_ABC"/>
</dbReference>
<dbReference type="SMART" id="SM00382">
    <property type="entry name" value="AAA"/>
    <property type="match status" value="1"/>
</dbReference>
<evidence type="ECO:0000313" key="5">
    <source>
        <dbReference type="EMBL" id="UYG16188.1"/>
    </source>
</evidence>
<dbReference type="SUPFAM" id="SSF52540">
    <property type="entry name" value="P-loop containing nucleoside triphosphate hydrolases"/>
    <property type="match status" value="1"/>
</dbReference>
<gene>
    <name evidence="5" type="ORF">BRM3_11240</name>
</gene>
<evidence type="ECO:0000259" key="4">
    <source>
        <dbReference type="PROSITE" id="PS50893"/>
    </source>
</evidence>
<dbReference type="InterPro" id="IPR003439">
    <property type="entry name" value="ABC_transporter-like_ATP-bd"/>
</dbReference>
<name>A0ABY6FZ15_9MICO</name>
<dbReference type="InterPro" id="IPR017871">
    <property type="entry name" value="ABC_transporter-like_CS"/>
</dbReference>
<evidence type="ECO:0000256" key="3">
    <source>
        <dbReference type="ARBA" id="ARBA00022840"/>
    </source>
</evidence>
<organism evidence="5 6">
    <name type="scientific">Brachybacterium huguangmaarense</name>
    <dbReference type="NCBI Taxonomy" id="1652028"/>
    <lineage>
        <taxon>Bacteria</taxon>
        <taxon>Bacillati</taxon>
        <taxon>Actinomycetota</taxon>
        <taxon>Actinomycetes</taxon>
        <taxon>Micrococcales</taxon>
        <taxon>Dermabacteraceae</taxon>
        <taxon>Brachybacterium</taxon>
    </lineage>
</organism>
<reference evidence="5" key="1">
    <citation type="submission" date="2022-10" db="EMBL/GenBank/DDBJ databases">
        <title>Whole-Genome Sequencing of Brachybacterium huguangmaarense BRM-3, Isolated from Betula schmidtii.</title>
        <authorList>
            <person name="Haam D."/>
        </authorList>
    </citation>
    <scope>NUCLEOTIDE SEQUENCE</scope>
    <source>
        <strain evidence="5">BRM-3</strain>
    </source>
</reference>
<dbReference type="Pfam" id="PF00005">
    <property type="entry name" value="ABC_tran"/>
    <property type="match status" value="1"/>
</dbReference>
<dbReference type="EMBL" id="CP107020">
    <property type="protein sequence ID" value="UYG16188.1"/>
    <property type="molecule type" value="Genomic_DNA"/>
</dbReference>
<evidence type="ECO:0000256" key="1">
    <source>
        <dbReference type="ARBA" id="ARBA00022448"/>
    </source>
</evidence>
<protein>
    <submittedName>
        <fullName evidence="5">Metal ABC transporter ATP-binding protein</fullName>
    </submittedName>
</protein>
<dbReference type="RefSeq" id="WP_263593401.1">
    <property type="nucleotide sequence ID" value="NZ_CP107020.1"/>
</dbReference>
<dbReference type="GO" id="GO:0005524">
    <property type="term" value="F:ATP binding"/>
    <property type="evidence" value="ECO:0007669"/>
    <property type="project" value="UniProtKB-KW"/>
</dbReference>
<dbReference type="PROSITE" id="PS00211">
    <property type="entry name" value="ABC_TRANSPORTER_1"/>
    <property type="match status" value="1"/>
</dbReference>
<dbReference type="Gene3D" id="3.40.50.300">
    <property type="entry name" value="P-loop containing nucleotide triphosphate hydrolases"/>
    <property type="match status" value="1"/>
</dbReference>
<keyword evidence="1" id="KW-0813">Transport</keyword>
<dbReference type="InterPro" id="IPR027417">
    <property type="entry name" value="P-loop_NTPase"/>
</dbReference>
<dbReference type="PANTHER" id="PTHR42734">
    <property type="entry name" value="METAL TRANSPORT SYSTEM ATP-BINDING PROTEIN TM_0124-RELATED"/>
    <property type="match status" value="1"/>
</dbReference>
<dbReference type="CDD" id="cd03235">
    <property type="entry name" value="ABC_Metallic_Cations"/>
    <property type="match status" value="1"/>
</dbReference>